<dbReference type="Pfam" id="PF00014">
    <property type="entry name" value="Kunitz_BPTI"/>
    <property type="match status" value="1"/>
</dbReference>
<evidence type="ECO:0000256" key="3">
    <source>
        <dbReference type="ARBA" id="ARBA00022690"/>
    </source>
</evidence>
<dbReference type="InterPro" id="IPR020901">
    <property type="entry name" value="Prtase_inh_Kunz-CS"/>
</dbReference>
<evidence type="ECO:0000256" key="6">
    <source>
        <dbReference type="SAM" id="MobiDB-lite"/>
    </source>
</evidence>
<dbReference type="PANTHER" id="PTHR10083:SF381">
    <property type="entry name" value="BPTI_KUNITZ INHIBITOR DOMAIN-CONTAINING PROTEIN"/>
    <property type="match status" value="1"/>
</dbReference>
<sequence length="96" mass="10936">MFAYDYANNVCVEFMYGGCGGNPNRFQTKKECILQCDALSDDDEFEELMNSTDKNDYMTGQHRTDGTPSFNRTSLSESSEATTTKEKTNNHFTLLY</sequence>
<keyword evidence="5" id="KW-1015">Disulfide bond</keyword>
<dbReference type="OrthoDB" id="4473401at2759"/>
<dbReference type="InterPro" id="IPR050098">
    <property type="entry name" value="TFPI/VKTCI-like"/>
</dbReference>
<dbReference type="AlphaFoldDB" id="B3P7C5"/>
<name>B3P7C5_DROER</name>
<dbReference type="PhylomeDB" id="B3P7C5"/>
<comment type="subcellular location">
    <subcellularLocation>
        <location evidence="1">Secreted</location>
    </subcellularLocation>
</comment>
<organism evidence="8 9">
    <name type="scientific">Drosophila erecta</name>
    <name type="common">Fruit fly</name>
    <dbReference type="NCBI Taxonomy" id="7220"/>
    <lineage>
        <taxon>Eukaryota</taxon>
        <taxon>Metazoa</taxon>
        <taxon>Ecdysozoa</taxon>
        <taxon>Arthropoda</taxon>
        <taxon>Hexapoda</taxon>
        <taxon>Insecta</taxon>
        <taxon>Pterygota</taxon>
        <taxon>Neoptera</taxon>
        <taxon>Endopterygota</taxon>
        <taxon>Diptera</taxon>
        <taxon>Brachycera</taxon>
        <taxon>Muscomorpha</taxon>
        <taxon>Ephydroidea</taxon>
        <taxon>Drosophilidae</taxon>
        <taxon>Drosophila</taxon>
        <taxon>Sophophora</taxon>
    </lineage>
</organism>
<evidence type="ECO:0000256" key="5">
    <source>
        <dbReference type="ARBA" id="ARBA00023157"/>
    </source>
</evidence>
<dbReference type="InterPro" id="IPR002223">
    <property type="entry name" value="Kunitz_BPTI"/>
</dbReference>
<dbReference type="PROSITE" id="PS50279">
    <property type="entry name" value="BPTI_KUNITZ_2"/>
    <property type="match status" value="1"/>
</dbReference>
<dbReference type="SUPFAM" id="SSF57362">
    <property type="entry name" value="BPTI-like"/>
    <property type="match status" value="1"/>
</dbReference>
<keyword evidence="9" id="KW-1185">Reference proteome</keyword>
<accession>B3P7C5</accession>
<evidence type="ECO:0000256" key="4">
    <source>
        <dbReference type="ARBA" id="ARBA00022900"/>
    </source>
</evidence>
<dbReference type="EMBL" id="CH954182">
    <property type="protein sequence ID" value="EDV54014.1"/>
    <property type="molecule type" value="Genomic_DNA"/>
</dbReference>
<dbReference type="GO" id="GO:0005615">
    <property type="term" value="C:extracellular space"/>
    <property type="evidence" value="ECO:0007669"/>
    <property type="project" value="TreeGrafter"/>
</dbReference>
<dbReference type="OMA" id="QTKKECI"/>
<evidence type="ECO:0000256" key="1">
    <source>
        <dbReference type="ARBA" id="ARBA00004613"/>
    </source>
</evidence>
<dbReference type="PANTHER" id="PTHR10083">
    <property type="entry name" value="KUNITZ-TYPE PROTEASE INHIBITOR-RELATED"/>
    <property type="match status" value="1"/>
</dbReference>
<evidence type="ECO:0000259" key="7">
    <source>
        <dbReference type="PROSITE" id="PS50279"/>
    </source>
</evidence>
<keyword evidence="4" id="KW-0722">Serine protease inhibitor</keyword>
<evidence type="ECO:0000313" key="8">
    <source>
        <dbReference type="EMBL" id="EDV54014.1"/>
    </source>
</evidence>
<protein>
    <submittedName>
        <fullName evidence="8">GG12436</fullName>
    </submittedName>
</protein>
<dbReference type="PRINTS" id="PR00759">
    <property type="entry name" value="BASICPTASE"/>
</dbReference>
<proteinExistence type="predicted"/>
<dbReference type="Gene3D" id="4.10.410.10">
    <property type="entry name" value="Pancreatic trypsin inhibitor Kunitz domain"/>
    <property type="match status" value="1"/>
</dbReference>
<feature type="region of interest" description="Disordered" evidence="6">
    <location>
        <begin position="52"/>
        <end position="96"/>
    </location>
</feature>
<dbReference type="InterPro" id="IPR036880">
    <property type="entry name" value="Kunitz_BPTI_sf"/>
</dbReference>
<dbReference type="HOGENOM" id="CLU_164133_2_0_1"/>
<dbReference type="GO" id="GO:0004867">
    <property type="term" value="F:serine-type endopeptidase inhibitor activity"/>
    <property type="evidence" value="ECO:0007669"/>
    <property type="project" value="UniProtKB-KW"/>
</dbReference>
<gene>
    <name evidence="8" type="primary">Dere\GG12436</name>
    <name evidence="8" type="ORF">Dere_GG12436</name>
</gene>
<dbReference type="Proteomes" id="UP000008711">
    <property type="component" value="Unassembled WGS sequence"/>
</dbReference>
<feature type="domain" description="BPTI/Kunitz inhibitor" evidence="7">
    <location>
        <begin position="1"/>
        <end position="36"/>
    </location>
</feature>
<reference evidence="8 9" key="1">
    <citation type="journal article" date="2007" name="Nature">
        <title>Evolution of genes and genomes on the Drosophila phylogeny.</title>
        <authorList>
            <consortium name="Drosophila 12 Genomes Consortium"/>
            <person name="Clark A.G."/>
            <person name="Eisen M.B."/>
            <person name="Smith D.R."/>
            <person name="Bergman C.M."/>
            <person name="Oliver B."/>
            <person name="Markow T.A."/>
            <person name="Kaufman T.C."/>
            <person name="Kellis M."/>
            <person name="Gelbart W."/>
            <person name="Iyer V.N."/>
            <person name="Pollard D.A."/>
            <person name="Sackton T.B."/>
            <person name="Larracuente A.M."/>
            <person name="Singh N.D."/>
            <person name="Abad J.P."/>
            <person name="Abt D.N."/>
            <person name="Adryan B."/>
            <person name="Aguade M."/>
            <person name="Akashi H."/>
            <person name="Anderson W.W."/>
            <person name="Aquadro C.F."/>
            <person name="Ardell D.H."/>
            <person name="Arguello R."/>
            <person name="Artieri C.G."/>
            <person name="Barbash D.A."/>
            <person name="Barker D."/>
            <person name="Barsanti P."/>
            <person name="Batterham P."/>
            <person name="Batzoglou S."/>
            <person name="Begun D."/>
            <person name="Bhutkar A."/>
            <person name="Blanco E."/>
            <person name="Bosak S.A."/>
            <person name="Bradley R.K."/>
            <person name="Brand A.D."/>
            <person name="Brent M.R."/>
            <person name="Brooks A.N."/>
            <person name="Brown R.H."/>
            <person name="Butlin R.K."/>
            <person name="Caggese C."/>
            <person name="Calvi B.R."/>
            <person name="Bernardo de Carvalho A."/>
            <person name="Caspi A."/>
            <person name="Castrezana S."/>
            <person name="Celniker S.E."/>
            <person name="Chang J.L."/>
            <person name="Chapple C."/>
            <person name="Chatterji S."/>
            <person name="Chinwalla A."/>
            <person name="Civetta A."/>
            <person name="Clifton S.W."/>
            <person name="Comeron J.M."/>
            <person name="Costello J.C."/>
            <person name="Coyne J.A."/>
            <person name="Daub J."/>
            <person name="David R.G."/>
            <person name="Delcher A.L."/>
            <person name="Delehaunty K."/>
            <person name="Do C.B."/>
            <person name="Ebling H."/>
            <person name="Edwards K."/>
            <person name="Eickbush T."/>
            <person name="Evans J.D."/>
            <person name="Filipski A."/>
            <person name="Findeiss S."/>
            <person name="Freyhult E."/>
            <person name="Fulton L."/>
            <person name="Fulton R."/>
            <person name="Garcia A.C."/>
            <person name="Gardiner A."/>
            <person name="Garfield D.A."/>
            <person name="Garvin B.E."/>
            <person name="Gibson G."/>
            <person name="Gilbert D."/>
            <person name="Gnerre S."/>
            <person name="Godfrey J."/>
            <person name="Good R."/>
            <person name="Gotea V."/>
            <person name="Gravely B."/>
            <person name="Greenberg A.J."/>
            <person name="Griffiths-Jones S."/>
            <person name="Gross S."/>
            <person name="Guigo R."/>
            <person name="Gustafson E.A."/>
            <person name="Haerty W."/>
            <person name="Hahn M.W."/>
            <person name="Halligan D.L."/>
            <person name="Halpern A.L."/>
            <person name="Halter G.M."/>
            <person name="Han M.V."/>
            <person name="Heger A."/>
            <person name="Hillier L."/>
            <person name="Hinrichs A.S."/>
            <person name="Holmes I."/>
            <person name="Hoskins R.A."/>
            <person name="Hubisz M.J."/>
            <person name="Hultmark D."/>
            <person name="Huntley M.A."/>
            <person name="Jaffe D.B."/>
            <person name="Jagadeeshan S."/>
            <person name="Jeck W.R."/>
            <person name="Johnson J."/>
            <person name="Jones C.D."/>
            <person name="Jordan W.C."/>
            <person name="Karpen G.H."/>
            <person name="Kataoka E."/>
            <person name="Keightley P.D."/>
            <person name="Kheradpour P."/>
            <person name="Kirkness E.F."/>
            <person name="Koerich L.B."/>
            <person name="Kristiansen K."/>
            <person name="Kudrna D."/>
            <person name="Kulathinal R.J."/>
            <person name="Kumar S."/>
            <person name="Kwok R."/>
            <person name="Lander E."/>
            <person name="Langley C.H."/>
            <person name="Lapoint R."/>
            <person name="Lazzaro B.P."/>
            <person name="Lee S.J."/>
            <person name="Levesque L."/>
            <person name="Li R."/>
            <person name="Lin C.F."/>
            <person name="Lin M.F."/>
            <person name="Lindblad-Toh K."/>
            <person name="Llopart A."/>
            <person name="Long M."/>
            <person name="Low L."/>
            <person name="Lozovsky E."/>
            <person name="Lu J."/>
            <person name="Luo M."/>
            <person name="Machado C.A."/>
            <person name="Makalowski W."/>
            <person name="Marzo M."/>
            <person name="Matsuda M."/>
            <person name="Matzkin L."/>
            <person name="McAllister B."/>
            <person name="McBride C.S."/>
            <person name="McKernan B."/>
            <person name="McKernan K."/>
            <person name="Mendez-Lago M."/>
            <person name="Minx P."/>
            <person name="Mollenhauer M.U."/>
            <person name="Montooth K."/>
            <person name="Mount S.M."/>
            <person name="Mu X."/>
            <person name="Myers E."/>
            <person name="Negre B."/>
            <person name="Newfeld S."/>
            <person name="Nielsen R."/>
            <person name="Noor M.A."/>
            <person name="O'Grady P."/>
            <person name="Pachter L."/>
            <person name="Papaceit M."/>
            <person name="Parisi M.J."/>
            <person name="Parisi M."/>
            <person name="Parts L."/>
            <person name="Pedersen J.S."/>
            <person name="Pesole G."/>
            <person name="Phillippy A.M."/>
            <person name="Ponting C.P."/>
            <person name="Pop M."/>
            <person name="Porcelli D."/>
            <person name="Powell J.R."/>
            <person name="Prohaska S."/>
            <person name="Pruitt K."/>
            <person name="Puig M."/>
            <person name="Quesneville H."/>
            <person name="Ram K.R."/>
            <person name="Rand D."/>
            <person name="Rasmussen M.D."/>
            <person name="Reed L.K."/>
            <person name="Reenan R."/>
            <person name="Reily A."/>
            <person name="Remington K.A."/>
            <person name="Rieger T.T."/>
            <person name="Ritchie M.G."/>
            <person name="Robin C."/>
            <person name="Rogers Y.H."/>
            <person name="Rohde C."/>
            <person name="Rozas J."/>
            <person name="Rubenfield M.J."/>
            <person name="Ruiz A."/>
            <person name="Russo S."/>
            <person name="Salzberg S.L."/>
            <person name="Sanchez-Gracia A."/>
            <person name="Saranga D.J."/>
            <person name="Sato H."/>
            <person name="Schaeffer S.W."/>
            <person name="Schatz M.C."/>
            <person name="Schlenke T."/>
            <person name="Schwartz R."/>
            <person name="Segarra C."/>
            <person name="Singh R.S."/>
            <person name="Sirot L."/>
            <person name="Sirota M."/>
            <person name="Sisneros N.B."/>
            <person name="Smith C.D."/>
            <person name="Smith T.F."/>
            <person name="Spieth J."/>
            <person name="Stage D.E."/>
            <person name="Stark A."/>
            <person name="Stephan W."/>
            <person name="Strausberg R.L."/>
            <person name="Strempel S."/>
            <person name="Sturgill D."/>
            <person name="Sutton G."/>
            <person name="Sutton G.G."/>
            <person name="Tao W."/>
            <person name="Teichmann S."/>
            <person name="Tobari Y.N."/>
            <person name="Tomimura Y."/>
            <person name="Tsolas J.M."/>
            <person name="Valente V.L."/>
            <person name="Venter E."/>
            <person name="Venter J.C."/>
            <person name="Vicario S."/>
            <person name="Vieira F.G."/>
            <person name="Vilella A.J."/>
            <person name="Villasante A."/>
            <person name="Walenz B."/>
            <person name="Wang J."/>
            <person name="Wasserman M."/>
            <person name="Watts T."/>
            <person name="Wilson D."/>
            <person name="Wilson R.K."/>
            <person name="Wing R.A."/>
            <person name="Wolfner M.F."/>
            <person name="Wong A."/>
            <person name="Wong G.K."/>
            <person name="Wu C.I."/>
            <person name="Wu G."/>
            <person name="Yamamoto D."/>
            <person name="Yang H.P."/>
            <person name="Yang S.P."/>
            <person name="Yorke J.A."/>
            <person name="Yoshida K."/>
            <person name="Zdobnov E."/>
            <person name="Zhang P."/>
            <person name="Zhang Y."/>
            <person name="Zimin A.V."/>
            <person name="Baldwin J."/>
            <person name="Abdouelleil A."/>
            <person name="Abdulkadir J."/>
            <person name="Abebe A."/>
            <person name="Abera B."/>
            <person name="Abreu J."/>
            <person name="Acer S.C."/>
            <person name="Aftuck L."/>
            <person name="Alexander A."/>
            <person name="An P."/>
            <person name="Anderson E."/>
            <person name="Anderson S."/>
            <person name="Arachi H."/>
            <person name="Azer M."/>
            <person name="Bachantsang P."/>
            <person name="Barry A."/>
            <person name="Bayul T."/>
            <person name="Berlin A."/>
            <person name="Bessette D."/>
            <person name="Bloom T."/>
            <person name="Blye J."/>
            <person name="Boguslavskiy L."/>
            <person name="Bonnet C."/>
            <person name="Boukhgalter B."/>
            <person name="Bourzgui I."/>
            <person name="Brown A."/>
            <person name="Cahill P."/>
            <person name="Channer S."/>
            <person name="Cheshatsang Y."/>
            <person name="Chuda L."/>
            <person name="Citroen M."/>
            <person name="Collymore A."/>
            <person name="Cooke P."/>
            <person name="Costello M."/>
            <person name="D'Aco K."/>
            <person name="Daza R."/>
            <person name="De Haan G."/>
            <person name="DeGray S."/>
            <person name="DeMaso C."/>
            <person name="Dhargay N."/>
            <person name="Dooley K."/>
            <person name="Dooley E."/>
            <person name="Doricent M."/>
            <person name="Dorje P."/>
            <person name="Dorjee K."/>
            <person name="Dupes A."/>
            <person name="Elong R."/>
            <person name="Falk J."/>
            <person name="Farina A."/>
            <person name="Faro S."/>
            <person name="Ferguson D."/>
            <person name="Fisher S."/>
            <person name="Foley C.D."/>
            <person name="Franke A."/>
            <person name="Friedrich D."/>
            <person name="Gadbois L."/>
            <person name="Gearin G."/>
            <person name="Gearin C.R."/>
            <person name="Giannoukos G."/>
            <person name="Goode T."/>
            <person name="Graham J."/>
            <person name="Grandbois E."/>
            <person name="Grewal S."/>
            <person name="Gyaltsen K."/>
            <person name="Hafez N."/>
            <person name="Hagos B."/>
            <person name="Hall J."/>
            <person name="Henson C."/>
            <person name="Hollinger A."/>
            <person name="Honan T."/>
            <person name="Huard M.D."/>
            <person name="Hughes L."/>
            <person name="Hurhula B."/>
            <person name="Husby M.E."/>
            <person name="Kamat A."/>
            <person name="Kanga B."/>
            <person name="Kashin S."/>
            <person name="Khazanovich D."/>
            <person name="Kisner P."/>
            <person name="Lance K."/>
            <person name="Lara M."/>
            <person name="Lee W."/>
            <person name="Lennon N."/>
            <person name="Letendre F."/>
            <person name="LeVine R."/>
            <person name="Lipovsky A."/>
            <person name="Liu X."/>
            <person name="Liu J."/>
            <person name="Liu S."/>
            <person name="Lokyitsang T."/>
            <person name="Lokyitsang Y."/>
            <person name="Lubonja R."/>
            <person name="Lui A."/>
            <person name="MacDonald P."/>
            <person name="Magnisalis V."/>
            <person name="Maru K."/>
            <person name="Matthews C."/>
            <person name="McCusker W."/>
            <person name="McDonough S."/>
            <person name="Mehta T."/>
            <person name="Meldrim J."/>
            <person name="Meneus L."/>
            <person name="Mihai O."/>
            <person name="Mihalev A."/>
            <person name="Mihova T."/>
            <person name="Mittelman R."/>
            <person name="Mlenga V."/>
            <person name="Montmayeur A."/>
            <person name="Mulrain L."/>
            <person name="Navidi A."/>
            <person name="Naylor J."/>
            <person name="Negash T."/>
            <person name="Nguyen T."/>
            <person name="Nguyen N."/>
            <person name="Nicol R."/>
            <person name="Norbu C."/>
            <person name="Norbu N."/>
            <person name="Novod N."/>
            <person name="O'Neill B."/>
            <person name="Osman S."/>
            <person name="Markiewicz E."/>
            <person name="Oyono O.L."/>
            <person name="Patti C."/>
            <person name="Phunkhang P."/>
            <person name="Pierre F."/>
            <person name="Priest M."/>
            <person name="Raghuraman S."/>
            <person name="Rege F."/>
            <person name="Reyes R."/>
            <person name="Rise C."/>
            <person name="Rogov P."/>
            <person name="Ross K."/>
            <person name="Ryan E."/>
            <person name="Settipalli S."/>
            <person name="Shea T."/>
            <person name="Sherpa N."/>
            <person name="Shi L."/>
            <person name="Shih D."/>
            <person name="Sparrow T."/>
            <person name="Spaulding J."/>
            <person name="Stalker J."/>
            <person name="Stange-Thomann N."/>
            <person name="Stavropoulos S."/>
            <person name="Stone C."/>
            <person name="Strader C."/>
            <person name="Tesfaye S."/>
            <person name="Thomson T."/>
            <person name="Thoulutsang Y."/>
            <person name="Thoulutsang D."/>
            <person name="Topham K."/>
            <person name="Topping I."/>
            <person name="Tsamla T."/>
            <person name="Vassiliev H."/>
            <person name="Vo A."/>
            <person name="Wangchuk T."/>
            <person name="Wangdi T."/>
            <person name="Weiand M."/>
            <person name="Wilkinson J."/>
            <person name="Wilson A."/>
            <person name="Yadav S."/>
            <person name="Young G."/>
            <person name="Yu Q."/>
            <person name="Zembek L."/>
            <person name="Zhong D."/>
            <person name="Zimmer A."/>
            <person name="Zwirko Z."/>
            <person name="Jaffe D.B."/>
            <person name="Alvarez P."/>
            <person name="Brockman W."/>
            <person name="Butler J."/>
            <person name="Chin C."/>
            <person name="Gnerre S."/>
            <person name="Grabherr M."/>
            <person name="Kleber M."/>
            <person name="Mauceli E."/>
            <person name="MacCallum I."/>
        </authorList>
    </citation>
    <scope>NUCLEOTIDE SEQUENCE [LARGE SCALE GENOMIC DNA]</scope>
    <source>
        <strain evidence="8 9">TSC#14021-0224.01</strain>
    </source>
</reference>
<feature type="compositionally biased region" description="Low complexity" evidence="6">
    <location>
        <begin position="73"/>
        <end position="82"/>
    </location>
</feature>
<keyword evidence="3" id="KW-0646">Protease inhibitor</keyword>
<keyword evidence="2" id="KW-0964">Secreted</keyword>
<evidence type="ECO:0000256" key="2">
    <source>
        <dbReference type="ARBA" id="ARBA00022525"/>
    </source>
</evidence>
<dbReference type="PROSITE" id="PS00280">
    <property type="entry name" value="BPTI_KUNITZ_1"/>
    <property type="match status" value="1"/>
</dbReference>
<evidence type="ECO:0000313" key="9">
    <source>
        <dbReference type="Proteomes" id="UP000008711"/>
    </source>
</evidence>
<reference evidence="8 9" key="2">
    <citation type="journal article" date="2008" name="Bioinformatics">
        <title>Assembly reconciliation.</title>
        <authorList>
            <person name="Zimin A.V."/>
            <person name="Smith D.R."/>
            <person name="Sutton G."/>
            <person name="Yorke J.A."/>
        </authorList>
    </citation>
    <scope>NUCLEOTIDE SEQUENCE [LARGE SCALE GENOMIC DNA]</scope>
    <source>
        <strain evidence="8 9">TSC#14021-0224.01</strain>
    </source>
</reference>